<keyword evidence="4" id="KW-1185">Reference proteome</keyword>
<organism evidence="3 4">
    <name type="scientific">Pseudomarimonas salicorniae</name>
    <dbReference type="NCBI Taxonomy" id="2933270"/>
    <lineage>
        <taxon>Bacteria</taxon>
        <taxon>Pseudomonadati</taxon>
        <taxon>Pseudomonadota</taxon>
        <taxon>Gammaproteobacteria</taxon>
        <taxon>Lysobacterales</taxon>
        <taxon>Lysobacteraceae</taxon>
        <taxon>Pseudomarimonas</taxon>
    </lineage>
</organism>
<proteinExistence type="predicted"/>
<name>A0ABT0GKA8_9GAMM</name>
<evidence type="ECO:0000313" key="4">
    <source>
        <dbReference type="Proteomes" id="UP001431449"/>
    </source>
</evidence>
<dbReference type="SUPFAM" id="SSF52129">
    <property type="entry name" value="Caspase-like"/>
    <property type="match status" value="1"/>
</dbReference>
<comment type="caution">
    <text evidence="3">The sequence shown here is derived from an EMBL/GenBank/DDBJ whole genome shotgun (WGS) entry which is preliminary data.</text>
</comment>
<sequence length="646" mass="70750">MAERHALIIGIDRYPLLDAQYQLAGCVNDARLMASVLQERFGFPASNVRSLHDAEASRDAILAGMEHLVQVAGADDEVFFHFSGHGSRRTSVDASESSGKDSTLMPSDSGRNPHPNRDIVDDEIGAWLDRLAARTRRISLLIDCCHSGTITRDPFAARIRAAPADERALDEMGVGAPTPPGPARRALDPASDWLALGESWVVMSGCRDTEYAHEFSERRGGEIIRHGALTHFLVSALLAAPPGSRYRDVFEKARREVSTRFPTQHPQIEGARDRELFSDARHAAGRYVELESEQNGEIILKGGAAHGLAPGALWAVVPPPADLAQTPPPIARLEITRVDVLRAFARRLEQGPPLPAGARCIEQQPSTAQFRPGVDLQALPADDAATLRPALSDSPLLRITDSADEADYRVERVASTGEAPSGPVWRVIDRSGGPIASPVPCDEADAPTRLRGQLETWARFRNALLIDNPCSRLNVEFRLLRERDGGWQRMADDEDLVQGDSIAFELVNHTDAPVFVSVLDFGLTGRIQLLYPPNSSSEQLAPGRTLRIGADRRRIRLGLPEGFAGDHGHETFKAFITEDETDFSWLQQVGTRSFADATTGLRRLFAAAIDGPSTRDALLEPETEADGVMKDWCAIGRRFVLRRRAD</sequence>
<gene>
    <name evidence="3" type="ORF">M0G41_13305</name>
</gene>
<dbReference type="RefSeq" id="WP_248210209.1">
    <property type="nucleotide sequence ID" value="NZ_JALNMH010000011.1"/>
</dbReference>
<feature type="domain" description="Peptidase C14 caspase" evidence="2">
    <location>
        <begin position="4"/>
        <end position="270"/>
    </location>
</feature>
<dbReference type="InterPro" id="IPR011600">
    <property type="entry name" value="Pept_C14_caspase"/>
</dbReference>
<protein>
    <submittedName>
        <fullName evidence="3">Caspase family protein</fullName>
    </submittedName>
</protein>
<evidence type="ECO:0000259" key="2">
    <source>
        <dbReference type="Pfam" id="PF00656"/>
    </source>
</evidence>
<dbReference type="Pfam" id="PF00656">
    <property type="entry name" value="Peptidase_C14"/>
    <property type="match status" value="1"/>
</dbReference>
<evidence type="ECO:0000313" key="3">
    <source>
        <dbReference type="EMBL" id="MCK7594644.1"/>
    </source>
</evidence>
<dbReference type="InterPro" id="IPR050452">
    <property type="entry name" value="Metacaspase"/>
</dbReference>
<feature type="region of interest" description="Disordered" evidence="1">
    <location>
        <begin position="86"/>
        <end position="118"/>
    </location>
</feature>
<accession>A0ABT0GKA8</accession>
<evidence type="ECO:0000256" key="1">
    <source>
        <dbReference type="SAM" id="MobiDB-lite"/>
    </source>
</evidence>
<dbReference type="PANTHER" id="PTHR48104:SF30">
    <property type="entry name" value="METACASPASE-1"/>
    <property type="match status" value="1"/>
</dbReference>
<dbReference type="InterPro" id="IPR029030">
    <property type="entry name" value="Caspase-like_dom_sf"/>
</dbReference>
<feature type="compositionally biased region" description="Polar residues" evidence="1">
    <location>
        <begin position="92"/>
        <end position="110"/>
    </location>
</feature>
<dbReference type="EMBL" id="JALNMH010000011">
    <property type="protein sequence ID" value="MCK7594644.1"/>
    <property type="molecule type" value="Genomic_DNA"/>
</dbReference>
<dbReference type="PANTHER" id="PTHR48104">
    <property type="entry name" value="METACASPASE-4"/>
    <property type="match status" value="1"/>
</dbReference>
<reference evidence="3" key="1">
    <citation type="submission" date="2022-04" db="EMBL/GenBank/DDBJ databases">
        <title>Lysobacter sp. CAU 1642 isolated from sea sand.</title>
        <authorList>
            <person name="Kim W."/>
        </authorList>
    </citation>
    <scope>NUCLEOTIDE SEQUENCE</scope>
    <source>
        <strain evidence="3">CAU 1642</strain>
    </source>
</reference>
<dbReference type="Proteomes" id="UP001431449">
    <property type="component" value="Unassembled WGS sequence"/>
</dbReference>
<dbReference type="Gene3D" id="3.40.50.1460">
    <property type="match status" value="1"/>
</dbReference>